<keyword evidence="4" id="KW-1185">Reference proteome</keyword>
<dbReference type="Pfam" id="PF07364">
    <property type="entry name" value="DUF1485"/>
    <property type="match status" value="1"/>
</dbReference>
<proteinExistence type="predicted"/>
<evidence type="ECO:0000259" key="2">
    <source>
        <dbReference type="Pfam" id="PF07364"/>
    </source>
</evidence>
<dbReference type="InterPro" id="IPR015995">
    <property type="entry name" value="MlrC_N"/>
</dbReference>
<name>A0ABT9RVG7_9MICC</name>
<dbReference type="RefSeq" id="WP_307307924.1">
    <property type="nucleotide sequence ID" value="NZ_JAUSRE010000010.1"/>
</dbReference>
<dbReference type="InterPro" id="IPR009197">
    <property type="entry name" value="MlrC"/>
</dbReference>
<evidence type="ECO:0000313" key="4">
    <source>
        <dbReference type="Proteomes" id="UP001226577"/>
    </source>
</evidence>
<sequence length="512" mass="54977">MRILTAGFLHETNTFAERPADLENFENGEGFPALRTGSELFELENVNIPLGGFLKAMRPAGHEIIPIIWCAASPSAPVTSRAFETVVDMITRGCAEHSPDAVYLDLHGAMVTDRYDDGEGEILRRVRAIVGDQCPIVVSLDLHANMSSVMFEFADAMTAYRTYPHIDMAETGVRCAELMTRLAAGERLECAWQRIPFLIPINAGSTFMEPAGSIYHGLGRPGLDGDDLSFGAGFPAADIADCSPVVWGYGPDAVRIAERVAELAHLVELHEKDFVPELYSPDEAIQTAIDVVAAGRSPVIIADTQDNPGAGGEATTMGMLEALLRHNVERSAIGAIFDPAVAALAHEAGLGAVITADFPGSSAYGDVALKHEFEVKFLSDGRCRFDGPMMHGNELDLGPSALLCSGNVSVVVTSRKAQIMDRNQFKMVDLSPEEQNVVVVKSSVHFRGDFQPVAGEILVAVAPGPMAANPADLPWTNLPEGIRLSPMGEEFSMDFSSTGITLKARCAQAEQH</sequence>
<protein>
    <submittedName>
        <fullName evidence="3">Microcystin degradation protein MlrC</fullName>
    </submittedName>
</protein>
<evidence type="ECO:0000259" key="1">
    <source>
        <dbReference type="Pfam" id="PF07171"/>
    </source>
</evidence>
<accession>A0ABT9RVG7</accession>
<dbReference type="EMBL" id="JAUSRE010000010">
    <property type="protein sequence ID" value="MDP9888653.1"/>
    <property type="molecule type" value="Genomic_DNA"/>
</dbReference>
<dbReference type="PIRSF" id="PIRSF012702">
    <property type="entry name" value="UCP012702"/>
    <property type="match status" value="1"/>
</dbReference>
<dbReference type="Proteomes" id="UP001226577">
    <property type="component" value="Unassembled WGS sequence"/>
</dbReference>
<gene>
    <name evidence="3" type="ORF">J2X98_002246</name>
</gene>
<feature type="domain" description="Microcystin LR degradation protein MlrC C-terminal" evidence="1">
    <location>
        <begin position="301"/>
        <end position="477"/>
    </location>
</feature>
<comment type="caution">
    <text evidence="3">The sequence shown here is derived from an EMBL/GenBank/DDBJ whole genome shotgun (WGS) entry which is preliminary data.</text>
</comment>
<evidence type="ECO:0000313" key="3">
    <source>
        <dbReference type="EMBL" id="MDP9888653.1"/>
    </source>
</evidence>
<dbReference type="InterPro" id="IPR010799">
    <property type="entry name" value="MlrC_C"/>
</dbReference>
<dbReference type="Pfam" id="PF07171">
    <property type="entry name" value="MlrC_C"/>
    <property type="match status" value="1"/>
</dbReference>
<organism evidence="3 4">
    <name type="scientific">Pseudarthrobacter enclensis</name>
    <dbReference type="NCBI Taxonomy" id="993070"/>
    <lineage>
        <taxon>Bacteria</taxon>
        <taxon>Bacillati</taxon>
        <taxon>Actinomycetota</taxon>
        <taxon>Actinomycetes</taxon>
        <taxon>Micrococcales</taxon>
        <taxon>Micrococcaceae</taxon>
        <taxon>Pseudarthrobacter</taxon>
    </lineage>
</organism>
<feature type="domain" description="Microcystin LR degradation protein MlrC N-terminal" evidence="2">
    <location>
        <begin position="2"/>
        <end position="288"/>
    </location>
</feature>
<reference evidence="3 4" key="1">
    <citation type="submission" date="2023-07" db="EMBL/GenBank/DDBJ databases">
        <title>Sorghum-associated microbial communities from plants grown in Nebraska, USA.</title>
        <authorList>
            <person name="Schachtman D."/>
        </authorList>
    </citation>
    <scope>NUCLEOTIDE SEQUENCE [LARGE SCALE GENOMIC DNA]</scope>
    <source>
        <strain evidence="3 4">CC222</strain>
    </source>
</reference>